<feature type="compositionally biased region" description="Low complexity" evidence="5">
    <location>
        <begin position="79"/>
        <end position="92"/>
    </location>
</feature>
<dbReference type="InterPro" id="IPR050932">
    <property type="entry name" value="TM2D1-3-like"/>
</dbReference>
<dbReference type="Pfam" id="PF05154">
    <property type="entry name" value="TM2"/>
    <property type="match status" value="1"/>
</dbReference>
<dbReference type="Proteomes" id="UP001550850">
    <property type="component" value="Unassembled WGS sequence"/>
</dbReference>
<evidence type="ECO:0000259" key="6">
    <source>
        <dbReference type="Pfam" id="PF05154"/>
    </source>
</evidence>
<keyword evidence="3" id="KW-1133">Transmembrane helix</keyword>
<organism evidence="7 8">
    <name type="scientific">Streptomyces fragilis</name>
    <dbReference type="NCBI Taxonomy" id="67301"/>
    <lineage>
        <taxon>Bacteria</taxon>
        <taxon>Bacillati</taxon>
        <taxon>Actinomycetota</taxon>
        <taxon>Actinomycetes</taxon>
        <taxon>Kitasatosporales</taxon>
        <taxon>Streptomycetaceae</taxon>
        <taxon>Streptomyces</taxon>
    </lineage>
</organism>
<reference evidence="7 8" key="1">
    <citation type="submission" date="2024-06" db="EMBL/GenBank/DDBJ databases">
        <title>The Natural Products Discovery Center: Release of the First 8490 Sequenced Strains for Exploring Actinobacteria Biosynthetic Diversity.</title>
        <authorList>
            <person name="Kalkreuter E."/>
            <person name="Kautsar S.A."/>
            <person name="Yang D."/>
            <person name="Bader C.D."/>
            <person name="Teijaro C.N."/>
            <person name="Fluegel L."/>
            <person name="Davis C.M."/>
            <person name="Simpson J.R."/>
            <person name="Lauterbach L."/>
            <person name="Steele A.D."/>
            <person name="Gui C."/>
            <person name="Meng S."/>
            <person name="Li G."/>
            <person name="Viehrig K."/>
            <person name="Ye F."/>
            <person name="Su P."/>
            <person name="Kiefer A.F."/>
            <person name="Nichols A."/>
            <person name="Cepeda A.J."/>
            <person name="Yan W."/>
            <person name="Fan B."/>
            <person name="Jiang Y."/>
            <person name="Adhikari A."/>
            <person name="Zheng C.-J."/>
            <person name="Schuster L."/>
            <person name="Cowan T.M."/>
            <person name="Smanski M.J."/>
            <person name="Chevrette M.G."/>
            <person name="De Carvalho L.P.S."/>
            <person name="Shen B."/>
        </authorList>
    </citation>
    <scope>NUCLEOTIDE SEQUENCE [LARGE SCALE GENOMIC DNA]</scope>
    <source>
        <strain evidence="7 8">NPDC038104</strain>
    </source>
</reference>
<feature type="compositionally biased region" description="Pro residues" evidence="5">
    <location>
        <begin position="1"/>
        <end position="75"/>
    </location>
</feature>
<evidence type="ECO:0000256" key="4">
    <source>
        <dbReference type="ARBA" id="ARBA00023136"/>
    </source>
</evidence>
<dbReference type="InterPro" id="IPR007829">
    <property type="entry name" value="TM2"/>
</dbReference>
<keyword evidence="2" id="KW-0812">Transmembrane</keyword>
<protein>
    <submittedName>
        <fullName evidence="7">TM2 domain-containing protein</fullName>
    </submittedName>
</protein>
<evidence type="ECO:0000313" key="7">
    <source>
        <dbReference type="EMBL" id="MEU3557001.1"/>
    </source>
</evidence>
<name>A0ABV2YNB8_9ACTN</name>
<comment type="caution">
    <text evidence="7">The sequence shown here is derived from an EMBL/GenBank/DDBJ whole genome shotgun (WGS) entry which is preliminary data.</text>
</comment>
<dbReference type="PANTHER" id="PTHR21016:SF25">
    <property type="entry name" value="TM2 DOMAIN-CONTAINING PROTEIN DDB_G0277895-RELATED"/>
    <property type="match status" value="1"/>
</dbReference>
<evidence type="ECO:0000256" key="2">
    <source>
        <dbReference type="ARBA" id="ARBA00022692"/>
    </source>
</evidence>
<dbReference type="PANTHER" id="PTHR21016">
    <property type="entry name" value="BETA-AMYLOID BINDING PROTEIN-RELATED"/>
    <property type="match status" value="1"/>
</dbReference>
<keyword evidence="8" id="KW-1185">Reference proteome</keyword>
<accession>A0ABV2YNB8</accession>
<dbReference type="RefSeq" id="WP_108956184.1">
    <property type="nucleotide sequence ID" value="NZ_BEVZ01000007.1"/>
</dbReference>
<keyword evidence="4" id="KW-0472">Membrane</keyword>
<evidence type="ECO:0000256" key="5">
    <source>
        <dbReference type="SAM" id="MobiDB-lite"/>
    </source>
</evidence>
<feature type="region of interest" description="Disordered" evidence="5">
    <location>
        <begin position="1"/>
        <end position="96"/>
    </location>
</feature>
<comment type="subcellular location">
    <subcellularLocation>
        <location evidence="1">Membrane</location>
        <topology evidence="1">Multi-pass membrane protein</topology>
    </subcellularLocation>
</comment>
<proteinExistence type="predicted"/>
<sequence length="178" mass="18394">MTDQPQQPPYPQDGPKGHQPPPGPQGPGYGYPPPPGPQGPGYGYPPPPGQAPGYSYPPPPGPQGPGPGYPPPPGGQHPGYGSYPYQGQVPPGTWTGDPQAPYGYDIYGRPYSDKSKLAAGLLQLFLGGFGVGRFYTGHVGIALAQLFTCGGLGIWSLVDGILLLAGDHTDAQGRPLRG</sequence>
<feature type="domain" description="TM2" evidence="6">
    <location>
        <begin position="113"/>
        <end position="161"/>
    </location>
</feature>
<evidence type="ECO:0000256" key="3">
    <source>
        <dbReference type="ARBA" id="ARBA00022989"/>
    </source>
</evidence>
<gene>
    <name evidence="7" type="ORF">AB0E65_22695</name>
</gene>
<evidence type="ECO:0000256" key="1">
    <source>
        <dbReference type="ARBA" id="ARBA00004141"/>
    </source>
</evidence>
<dbReference type="EMBL" id="JBEZUR010000045">
    <property type="protein sequence ID" value="MEU3557001.1"/>
    <property type="molecule type" value="Genomic_DNA"/>
</dbReference>
<evidence type="ECO:0000313" key="8">
    <source>
        <dbReference type="Proteomes" id="UP001550850"/>
    </source>
</evidence>